<reference evidence="6" key="1">
    <citation type="journal article" date="2023" name="Proc. Natl. Acad. Sci. U.S.A.">
        <title>Genomic and structural basis for evolution of tropane alkaloid biosynthesis.</title>
        <authorList>
            <person name="Wanga Y.-J."/>
            <person name="Taina T."/>
            <person name="Yua J.-Y."/>
            <person name="Lia J."/>
            <person name="Xua B."/>
            <person name="Chenc J."/>
            <person name="D'Auriad J.C."/>
            <person name="Huanga J.-P."/>
            <person name="Huanga S.-X."/>
        </authorList>
    </citation>
    <scope>NUCLEOTIDE SEQUENCE [LARGE SCALE GENOMIC DNA]</scope>
    <source>
        <strain evidence="6">cv. KIB-2019</strain>
    </source>
</reference>
<proteinExistence type="predicted"/>
<dbReference type="AlphaFoldDB" id="A0A9Q1LUC7"/>
<accession>A0A9Q1LUC7</accession>
<evidence type="ECO:0000313" key="6">
    <source>
        <dbReference type="Proteomes" id="UP001152561"/>
    </source>
</evidence>
<evidence type="ECO:0000256" key="2">
    <source>
        <dbReference type="SAM" id="Phobius"/>
    </source>
</evidence>
<dbReference type="PANTHER" id="PTHR33913:SF1">
    <property type="entry name" value="DRBM DOMAIN-CONTAINING PROTEIN"/>
    <property type="match status" value="1"/>
</dbReference>
<dbReference type="InterPro" id="IPR057237">
    <property type="entry name" value="DUF7915"/>
</dbReference>
<feature type="domain" description="DUF7915" evidence="4">
    <location>
        <begin position="180"/>
        <end position="279"/>
    </location>
</feature>
<evidence type="ECO:0000259" key="4">
    <source>
        <dbReference type="Pfam" id="PF25502"/>
    </source>
</evidence>
<organism evidence="5 6">
    <name type="scientific">Anisodus acutangulus</name>
    <dbReference type="NCBI Taxonomy" id="402998"/>
    <lineage>
        <taxon>Eukaryota</taxon>
        <taxon>Viridiplantae</taxon>
        <taxon>Streptophyta</taxon>
        <taxon>Embryophyta</taxon>
        <taxon>Tracheophyta</taxon>
        <taxon>Spermatophyta</taxon>
        <taxon>Magnoliopsida</taxon>
        <taxon>eudicotyledons</taxon>
        <taxon>Gunneridae</taxon>
        <taxon>Pentapetalae</taxon>
        <taxon>asterids</taxon>
        <taxon>lamiids</taxon>
        <taxon>Solanales</taxon>
        <taxon>Solanaceae</taxon>
        <taxon>Solanoideae</taxon>
        <taxon>Hyoscyameae</taxon>
        <taxon>Anisodus</taxon>
    </lineage>
</organism>
<name>A0A9Q1LUC7_9SOLA</name>
<dbReference type="InterPro" id="IPR057235">
    <property type="entry name" value="DUF7913"/>
</dbReference>
<keyword evidence="2" id="KW-1133">Transmembrane helix</keyword>
<keyword evidence="2" id="KW-0812">Transmembrane</keyword>
<keyword evidence="2" id="KW-0472">Membrane</keyword>
<dbReference type="PANTHER" id="PTHR33913">
    <property type="entry name" value="ALEURONE LAYER MORPHOGENESIS PROTEIN"/>
    <property type="match status" value="1"/>
</dbReference>
<gene>
    <name evidence="5" type="ORF">K7X08_005294</name>
</gene>
<sequence length="822" mass="91485">MESELVSTEEVVNTLLEDLVGPLLPLRTSPVKEAPTLSQQQSVAKQLHAVVLLYNYYQRKQNPQAQYLDFVSFCKLAVTLKPVLVSYMKFMNQPDPTGSKDMDNDLSVTEKAIQDACKISCALVASKDVPSINEWLIAKVSVLLLDSKKENCWLLYSSVTDGVWSLLEKCLELPTAEIEGAQLAFRAVKDATSISRSDLMILEEHMVYSLAKEKTATCFYIMQCTQSINQDNQIPVKETLKSLQDPLVKRSSGSWSTTEVVEHFHLLPYASIMSAFFLREVSSLEGSNTRSHKDIADNCEKKFSESRISLFDQNLGNVSIMSAIDSDNACGIVVNDNNDMHDRNANPANSFSAEVVVNNSCENNTWDQKDFGKENGVHHKTVSAYGSFTGEAKEASASKRSQSIEEKTEKMEATTPDESDEALIGTKSDRINLEISEAKDGDGPLEKISYSAVGQEAIAVDGPRRIRKSEEAGRDSSIRNTEIVDLSGDKLTGVNLECLNDTSNKVHQENSRDYEDSTAKELCAIINHPRTPEEKAEELVKSTKSCEIDDFIGMELAGARLEPLENKRTRESDGQIIGNGVISKAQRTDEEKAIKECGLSTISPNQNGTSLAHTALVSYNHESPDISDLQTVLASKEKALSESSLMVLFRKREKLYQQQKIEDEIALCDTSIQRILDGVISISGFSCFILFQFLCISITLLHGLSCYPRRRPSNSTYERKEIVQSCTHSMTCMSGLHQICCVNNWMFPSYSVSATDGRFHARVTVKGVEFLYSCESDLAFQSLGSTGVNCISDDYQIRDYGGPRPLDCKRAKKHQYQHFKSY</sequence>
<feature type="region of interest" description="Disordered" evidence="1">
    <location>
        <begin position="389"/>
        <end position="420"/>
    </location>
</feature>
<comment type="caution">
    <text evidence="5">The sequence shown here is derived from an EMBL/GenBank/DDBJ whole genome shotgun (WGS) entry which is preliminary data.</text>
</comment>
<dbReference type="Pfam" id="PF25500">
    <property type="entry name" value="DUF7913"/>
    <property type="match status" value="1"/>
</dbReference>
<feature type="compositionally biased region" description="Basic and acidic residues" evidence="1">
    <location>
        <begin position="391"/>
        <end position="412"/>
    </location>
</feature>
<dbReference type="SUPFAM" id="SSF54768">
    <property type="entry name" value="dsRNA-binding domain-like"/>
    <property type="match status" value="1"/>
</dbReference>
<dbReference type="EMBL" id="JAJAGQ010000014">
    <property type="protein sequence ID" value="KAJ8542771.1"/>
    <property type="molecule type" value="Genomic_DNA"/>
</dbReference>
<keyword evidence="6" id="KW-1185">Reference proteome</keyword>
<evidence type="ECO:0000313" key="5">
    <source>
        <dbReference type="EMBL" id="KAJ8542771.1"/>
    </source>
</evidence>
<feature type="domain" description="DUF7913" evidence="3">
    <location>
        <begin position="5"/>
        <end position="123"/>
    </location>
</feature>
<evidence type="ECO:0000259" key="3">
    <source>
        <dbReference type="Pfam" id="PF25500"/>
    </source>
</evidence>
<dbReference type="OrthoDB" id="1909634at2759"/>
<protein>
    <submittedName>
        <fullName evidence="5">Uncharacterized protein</fullName>
    </submittedName>
</protein>
<feature type="transmembrane region" description="Helical" evidence="2">
    <location>
        <begin position="678"/>
        <end position="701"/>
    </location>
</feature>
<dbReference type="Pfam" id="PF25502">
    <property type="entry name" value="DUF7915"/>
    <property type="match status" value="1"/>
</dbReference>
<dbReference type="Proteomes" id="UP001152561">
    <property type="component" value="Unassembled WGS sequence"/>
</dbReference>
<evidence type="ECO:0000256" key="1">
    <source>
        <dbReference type="SAM" id="MobiDB-lite"/>
    </source>
</evidence>